<keyword evidence="4 5" id="KW-0472">Membrane</keyword>
<feature type="transmembrane region" description="Helical" evidence="5">
    <location>
        <begin position="76"/>
        <end position="98"/>
    </location>
</feature>
<gene>
    <name evidence="6" type="ORF">P280DRAFT_497839</name>
</gene>
<sequence length="271" mass="29960">MSDSKPEYVLWAYTPSSAGGIIGAIVFALLTGTHAFRLIKSRTWFCIPFIIGGLFEAIGYAARAAAHSDTTSKKPYIIQSALILLAPIFFAASIYMILGRLILRTDSATHSIIRPTFVTKIFVTGDILCFFIQAGGAGMLVQAKDSSGVSRGENIILGGLILQILIFGFFVVVAGTWHRRLSARPTAMAAEVSWLKYIRLLYAASAFITIRNACRVVEYALGRDGYLLSHEWPLYLYDFIPMMLTLAVCLTWYDPNIKPSRKSDVEVAMLR</sequence>
<dbReference type="Proteomes" id="UP000799753">
    <property type="component" value="Unassembled WGS sequence"/>
</dbReference>
<evidence type="ECO:0000256" key="1">
    <source>
        <dbReference type="ARBA" id="ARBA00004141"/>
    </source>
</evidence>
<evidence type="ECO:0000256" key="3">
    <source>
        <dbReference type="ARBA" id="ARBA00022989"/>
    </source>
</evidence>
<evidence type="ECO:0000256" key="5">
    <source>
        <dbReference type="SAM" id="Phobius"/>
    </source>
</evidence>
<reference evidence="6" key="1">
    <citation type="journal article" date="2020" name="Stud. Mycol.">
        <title>101 Dothideomycetes genomes: a test case for predicting lifestyles and emergence of pathogens.</title>
        <authorList>
            <person name="Haridas S."/>
            <person name="Albert R."/>
            <person name="Binder M."/>
            <person name="Bloem J."/>
            <person name="Labutti K."/>
            <person name="Salamov A."/>
            <person name="Andreopoulos B."/>
            <person name="Baker S."/>
            <person name="Barry K."/>
            <person name="Bills G."/>
            <person name="Bluhm B."/>
            <person name="Cannon C."/>
            <person name="Castanera R."/>
            <person name="Culley D."/>
            <person name="Daum C."/>
            <person name="Ezra D."/>
            <person name="Gonzalez J."/>
            <person name="Henrissat B."/>
            <person name="Kuo A."/>
            <person name="Liang C."/>
            <person name="Lipzen A."/>
            <person name="Lutzoni F."/>
            <person name="Magnuson J."/>
            <person name="Mondo S."/>
            <person name="Nolan M."/>
            <person name="Ohm R."/>
            <person name="Pangilinan J."/>
            <person name="Park H.-J."/>
            <person name="Ramirez L."/>
            <person name="Alfaro M."/>
            <person name="Sun H."/>
            <person name="Tritt A."/>
            <person name="Yoshinaga Y."/>
            <person name="Zwiers L.-H."/>
            <person name="Turgeon B."/>
            <person name="Goodwin S."/>
            <person name="Spatafora J."/>
            <person name="Crous P."/>
            <person name="Grigoriev I."/>
        </authorList>
    </citation>
    <scope>NUCLEOTIDE SEQUENCE</scope>
    <source>
        <strain evidence="6">CBS 473.64</strain>
    </source>
</reference>
<protein>
    <submittedName>
        <fullName evidence="6">RTA1 like protein</fullName>
    </submittedName>
</protein>
<dbReference type="GO" id="GO:0016020">
    <property type="term" value="C:membrane"/>
    <property type="evidence" value="ECO:0007669"/>
    <property type="project" value="UniProtKB-SubCell"/>
</dbReference>
<keyword evidence="3 5" id="KW-1133">Transmembrane helix</keyword>
<feature type="transmembrane region" description="Helical" evidence="5">
    <location>
        <begin position="197"/>
        <end position="214"/>
    </location>
</feature>
<proteinExistence type="predicted"/>
<feature type="transmembrane region" description="Helical" evidence="5">
    <location>
        <begin position="155"/>
        <end position="177"/>
    </location>
</feature>
<accession>A0A6A6S6G5</accession>
<dbReference type="InterPro" id="IPR007568">
    <property type="entry name" value="RTA1"/>
</dbReference>
<feature type="transmembrane region" description="Helical" evidence="5">
    <location>
        <begin position="118"/>
        <end position="143"/>
    </location>
</feature>
<comment type="subcellular location">
    <subcellularLocation>
        <location evidence="1">Membrane</location>
        <topology evidence="1">Multi-pass membrane protein</topology>
    </subcellularLocation>
</comment>
<dbReference type="PANTHER" id="PTHR31465">
    <property type="entry name" value="PROTEIN RTA1-RELATED"/>
    <property type="match status" value="1"/>
</dbReference>
<name>A0A6A6S6G5_9PLEO</name>
<dbReference type="Pfam" id="PF04479">
    <property type="entry name" value="RTA1"/>
    <property type="match status" value="1"/>
</dbReference>
<evidence type="ECO:0000256" key="4">
    <source>
        <dbReference type="ARBA" id="ARBA00023136"/>
    </source>
</evidence>
<feature type="transmembrane region" description="Helical" evidence="5">
    <location>
        <begin position="234"/>
        <end position="253"/>
    </location>
</feature>
<keyword evidence="2 5" id="KW-0812">Transmembrane</keyword>
<feature type="transmembrane region" description="Helical" evidence="5">
    <location>
        <begin position="44"/>
        <end position="64"/>
    </location>
</feature>
<dbReference type="AlphaFoldDB" id="A0A6A6S6G5"/>
<organism evidence="6 7">
    <name type="scientific">Massarina eburnea CBS 473.64</name>
    <dbReference type="NCBI Taxonomy" id="1395130"/>
    <lineage>
        <taxon>Eukaryota</taxon>
        <taxon>Fungi</taxon>
        <taxon>Dikarya</taxon>
        <taxon>Ascomycota</taxon>
        <taxon>Pezizomycotina</taxon>
        <taxon>Dothideomycetes</taxon>
        <taxon>Pleosporomycetidae</taxon>
        <taxon>Pleosporales</taxon>
        <taxon>Massarineae</taxon>
        <taxon>Massarinaceae</taxon>
        <taxon>Massarina</taxon>
    </lineage>
</organism>
<evidence type="ECO:0000313" key="7">
    <source>
        <dbReference type="Proteomes" id="UP000799753"/>
    </source>
</evidence>
<evidence type="ECO:0000256" key="2">
    <source>
        <dbReference type="ARBA" id="ARBA00022692"/>
    </source>
</evidence>
<dbReference type="PANTHER" id="PTHR31465:SF35">
    <property type="entry name" value="RTA1 DOMAIN PROTEIN-RELATED"/>
    <property type="match status" value="1"/>
</dbReference>
<dbReference type="EMBL" id="MU006782">
    <property type="protein sequence ID" value="KAF2642018.1"/>
    <property type="molecule type" value="Genomic_DNA"/>
</dbReference>
<keyword evidence="7" id="KW-1185">Reference proteome</keyword>
<evidence type="ECO:0000313" key="6">
    <source>
        <dbReference type="EMBL" id="KAF2642018.1"/>
    </source>
</evidence>
<dbReference type="OrthoDB" id="3358017at2759"/>
<feature type="transmembrane region" description="Helical" evidence="5">
    <location>
        <begin position="12"/>
        <end position="32"/>
    </location>
</feature>